<accession>A0A0U3BFW4</accession>
<evidence type="ECO:0000256" key="1">
    <source>
        <dbReference type="SAM" id="MobiDB-lite"/>
    </source>
</evidence>
<feature type="chain" id="PRO_5006836549" evidence="2">
    <location>
        <begin position="19"/>
        <end position="150"/>
    </location>
</feature>
<sequence length="150" mass="16683">MLRYGSLFLVICIFHVNAENVVVNVIERVRRDIPDECRQPPPPDHLTEVCCDIPTITGLEDAIESCHEQIHKHPPQEGAAALINKRNRWSGKFLASAGPPDGAQSPSHKGPSHERRNCFMECIFNTTGYLTPDGNLNEEALSQKNSRGGR</sequence>
<protein>
    <submittedName>
        <fullName evidence="3">Odorant binding protein 10</fullName>
    </submittedName>
</protein>
<reference evidence="3" key="1">
    <citation type="submission" date="2015-11" db="EMBL/GenBank/DDBJ databases">
        <title>Identification of candidate chemosensory genes in the antennal transcriptome of Drosicha corpulenta (Kuwana).</title>
        <authorList>
            <person name="Zhang Y."/>
            <person name="Gao Q."/>
            <person name="Xie Y."/>
        </authorList>
    </citation>
    <scope>NUCLEOTIDE SEQUENCE</scope>
</reference>
<feature type="region of interest" description="Disordered" evidence="1">
    <location>
        <begin position="92"/>
        <end position="112"/>
    </location>
</feature>
<dbReference type="SUPFAM" id="SSF47565">
    <property type="entry name" value="Insect pheromone/odorant-binding proteins"/>
    <property type="match status" value="1"/>
</dbReference>
<organism evidence="3">
    <name type="scientific">Drosicha corpulenta</name>
    <dbReference type="NCBI Taxonomy" id="535978"/>
    <lineage>
        <taxon>Eukaryota</taxon>
        <taxon>Metazoa</taxon>
        <taxon>Ecdysozoa</taxon>
        <taxon>Arthropoda</taxon>
        <taxon>Hexapoda</taxon>
        <taxon>Insecta</taxon>
        <taxon>Pterygota</taxon>
        <taxon>Neoptera</taxon>
        <taxon>Paraneoptera</taxon>
        <taxon>Hemiptera</taxon>
        <taxon>Sternorrhyncha</taxon>
        <taxon>Coccoidea</taxon>
        <taxon>Monophlebidae</taxon>
        <taxon>Drosicha</taxon>
    </lineage>
</organism>
<evidence type="ECO:0000313" key="3">
    <source>
        <dbReference type="EMBL" id="ALV87605.1"/>
    </source>
</evidence>
<keyword evidence="2" id="KW-0732">Signal</keyword>
<dbReference type="GO" id="GO:0005549">
    <property type="term" value="F:odorant binding"/>
    <property type="evidence" value="ECO:0007669"/>
    <property type="project" value="InterPro"/>
</dbReference>
<proteinExistence type="evidence at transcript level"/>
<evidence type="ECO:0000256" key="2">
    <source>
        <dbReference type="SAM" id="SignalP"/>
    </source>
</evidence>
<name>A0A0U3BFW4_9HEMI</name>
<feature type="signal peptide" evidence="2">
    <location>
        <begin position="1"/>
        <end position="18"/>
    </location>
</feature>
<dbReference type="EMBL" id="KU133780">
    <property type="protein sequence ID" value="ALV87605.1"/>
    <property type="molecule type" value="mRNA"/>
</dbReference>
<dbReference type="AlphaFoldDB" id="A0A0U3BFW4"/>
<dbReference type="Gene3D" id="1.10.238.270">
    <property type="match status" value="1"/>
</dbReference>
<dbReference type="InterPro" id="IPR036728">
    <property type="entry name" value="PBP_GOBP_sf"/>
</dbReference>